<organism evidence="2 3">
    <name type="scientific">Trifolium subterraneum</name>
    <name type="common">Subterranean clover</name>
    <dbReference type="NCBI Taxonomy" id="3900"/>
    <lineage>
        <taxon>Eukaryota</taxon>
        <taxon>Viridiplantae</taxon>
        <taxon>Streptophyta</taxon>
        <taxon>Embryophyta</taxon>
        <taxon>Tracheophyta</taxon>
        <taxon>Spermatophyta</taxon>
        <taxon>Magnoliopsida</taxon>
        <taxon>eudicotyledons</taxon>
        <taxon>Gunneridae</taxon>
        <taxon>Pentapetalae</taxon>
        <taxon>rosids</taxon>
        <taxon>fabids</taxon>
        <taxon>Fabales</taxon>
        <taxon>Fabaceae</taxon>
        <taxon>Papilionoideae</taxon>
        <taxon>50 kb inversion clade</taxon>
        <taxon>NPAAA clade</taxon>
        <taxon>Hologalegina</taxon>
        <taxon>IRL clade</taxon>
        <taxon>Trifolieae</taxon>
        <taxon>Trifolium</taxon>
    </lineage>
</organism>
<reference evidence="3" key="1">
    <citation type="journal article" date="2017" name="Front. Plant Sci.">
        <title>Climate Clever Clovers: New Paradigm to Reduce the Environmental Footprint of Ruminants by Breeding Low Methanogenic Forages Utilizing Haplotype Variation.</title>
        <authorList>
            <person name="Kaur P."/>
            <person name="Appels R."/>
            <person name="Bayer P.E."/>
            <person name="Keeble-Gagnere G."/>
            <person name="Wang J."/>
            <person name="Hirakawa H."/>
            <person name="Shirasawa K."/>
            <person name="Vercoe P."/>
            <person name="Stefanova K."/>
            <person name="Durmic Z."/>
            <person name="Nichols P."/>
            <person name="Revell C."/>
            <person name="Isobe S.N."/>
            <person name="Edwards D."/>
            <person name="Erskine W."/>
        </authorList>
    </citation>
    <scope>NUCLEOTIDE SEQUENCE [LARGE SCALE GENOMIC DNA]</scope>
    <source>
        <strain evidence="3">cv. Daliak</strain>
    </source>
</reference>
<gene>
    <name evidence="2" type="ORF">TSUD_251610</name>
</gene>
<evidence type="ECO:0000313" key="2">
    <source>
        <dbReference type="EMBL" id="GAU22133.1"/>
    </source>
</evidence>
<dbReference type="AlphaFoldDB" id="A0A2Z6LXN1"/>
<dbReference type="Proteomes" id="UP000242715">
    <property type="component" value="Unassembled WGS sequence"/>
</dbReference>
<sequence>MRTMKRNAIKRMRAPKFQDDILLRDIQIDDSVLQQVTTYDVIGVTVINKDLDQEAEETDDNSSSVPYTQLVFVQQAVVVKAENHFTLVDIAASEANDFDASARVIPDITQKIVILSDEEFDEVVGANLQIIKKKAWVAMEKGEKSFTHIISKSQKKKIKKLAQSGRKSYNTRSGGDTSHMSL</sequence>
<evidence type="ECO:0000256" key="1">
    <source>
        <dbReference type="SAM" id="MobiDB-lite"/>
    </source>
</evidence>
<feature type="compositionally biased region" description="Polar residues" evidence="1">
    <location>
        <begin position="165"/>
        <end position="182"/>
    </location>
</feature>
<proteinExistence type="predicted"/>
<protein>
    <submittedName>
        <fullName evidence="2">Uncharacterized protein</fullName>
    </submittedName>
</protein>
<keyword evidence="3" id="KW-1185">Reference proteome</keyword>
<evidence type="ECO:0000313" key="3">
    <source>
        <dbReference type="Proteomes" id="UP000242715"/>
    </source>
</evidence>
<name>A0A2Z6LXN1_TRISU</name>
<dbReference type="EMBL" id="DF973242">
    <property type="protein sequence ID" value="GAU22133.1"/>
    <property type="molecule type" value="Genomic_DNA"/>
</dbReference>
<accession>A0A2Z6LXN1</accession>
<feature type="region of interest" description="Disordered" evidence="1">
    <location>
        <begin position="160"/>
        <end position="182"/>
    </location>
</feature>